<dbReference type="PANTHER" id="PTHR46993:SF6">
    <property type="entry name" value="MYB TRANSCRIPTION FACTOR"/>
    <property type="match status" value="1"/>
</dbReference>
<gene>
    <name evidence="1" type="ORF">K7X08_033962</name>
</gene>
<dbReference type="PANTHER" id="PTHR46993">
    <property type="entry name" value="MYB TRANSCRIPTION FACTOR"/>
    <property type="match status" value="1"/>
</dbReference>
<name>A0A9Q1MJD7_9SOLA</name>
<sequence length="218" mass="24240">MRSKTIAKVFFEEAKQRIGPPFLQVMVETLRHDDAVKTCLEANKGNALVRCKHNAVKCTRGTTSGICKGVKIADSAEPGIEASCGQVDVLPTPKIYEAKEALKLSSLALRAAVKDPLPEALELVETLMSLDRNNSAQQLAENDNGRAPNLVWNGSIDDLSEESPSSGRRFTLPIPRRTKVSPLKKYEFKKVTTRRKAKRWSMLEEDTLRSGVQKYIFP</sequence>
<evidence type="ECO:0000313" key="2">
    <source>
        <dbReference type="Proteomes" id="UP001152561"/>
    </source>
</evidence>
<organism evidence="1 2">
    <name type="scientific">Anisodus acutangulus</name>
    <dbReference type="NCBI Taxonomy" id="402998"/>
    <lineage>
        <taxon>Eukaryota</taxon>
        <taxon>Viridiplantae</taxon>
        <taxon>Streptophyta</taxon>
        <taxon>Embryophyta</taxon>
        <taxon>Tracheophyta</taxon>
        <taxon>Spermatophyta</taxon>
        <taxon>Magnoliopsida</taxon>
        <taxon>eudicotyledons</taxon>
        <taxon>Gunneridae</taxon>
        <taxon>Pentapetalae</taxon>
        <taxon>asterids</taxon>
        <taxon>lamiids</taxon>
        <taxon>Solanales</taxon>
        <taxon>Solanaceae</taxon>
        <taxon>Solanoideae</taxon>
        <taxon>Hyoscyameae</taxon>
        <taxon>Anisodus</taxon>
    </lineage>
</organism>
<accession>A0A9Q1MJD7</accession>
<dbReference type="Proteomes" id="UP001152561">
    <property type="component" value="Unassembled WGS sequence"/>
</dbReference>
<reference evidence="2" key="1">
    <citation type="journal article" date="2023" name="Proc. Natl. Acad. Sci. U.S.A.">
        <title>Genomic and structural basis for evolution of tropane alkaloid biosynthesis.</title>
        <authorList>
            <person name="Wanga Y.-J."/>
            <person name="Taina T."/>
            <person name="Yua J.-Y."/>
            <person name="Lia J."/>
            <person name="Xua B."/>
            <person name="Chenc J."/>
            <person name="D'Auriad J.C."/>
            <person name="Huanga J.-P."/>
            <person name="Huanga S.-X."/>
        </authorList>
    </citation>
    <scope>NUCLEOTIDE SEQUENCE [LARGE SCALE GENOMIC DNA]</scope>
    <source>
        <strain evidence="2">cv. KIB-2019</strain>
    </source>
</reference>
<comment type="caution">
    <text evidence="1">The sequence shown here is derived from an EMBL/GenBank/DDBJ whole genome shotgun (WGS) entry which is preliminary data.</text>
</comment>
<dbReference type="OrthoDB" id="608866at2759"/>
<keyword evidence="2" id="KW-1185">Reference proteome</keyword>
<evidence type="ECO:0000313" key="1">
    <source>
        <dbReference type="EMBL" id="KAJ8561485.1"/>
    </source>
</evidence>
<dbReference type="EMBL" id="JAJAGQ010000006">
    <property type="protein sequence ID" value="KAJ8561485.1"/>
    <property type="molecule type" value="Genomic_DNA"/>
</dbReference>
<protein>
    <submittedName>
        <fullName evidence="1">Uncharacterized protein</fullName>
    </submittedName>
</protein>
<proteinExistence type="predicted"/>
<dbReference type="AlphaFoldDB" id="A0A9Q1MJD7"/>